<sequence length="83" mass="9736">MFDTELPEVDGWAIFHNNTNIVVFGETPRRVQTFSVLEPTQASDIAWIVLQLVEHWIAIDTTEEEWSHIRLYVQSSFDGRFVR</sequence>
<organism evidence="1 2">
    <name type="scientific">Phytophthora infestans</name>
    <name type="common">Potato late blight agent</name>
    <name type="synonym">Botrytis infestans</name>
    <dbReference type="NCBI Taxonomy" id="4787"/>
    <lineage>
        <taxon>Eukaryota</taxon>
        <taxon>Sar</taxon>
        <taxon>Stramenopiles</taxon>
        <taxon>Oomycota</taxon>
        <taxon>Peronosporomycetes</taxon>
        <taxon>Peronosporales</taxon>
        <taxon>Peronosporaceae</taxon>
        <taxon>Phytophthora</taxon>
    </lineage>
</organism>
<comment type="caution">
    <text evidence="1">The sequence shown here is derived from an EMBL/GenBank/DDBJ whole genome shotgun (WGS) entry which is preliminary data.</text>
</comment>
<evidence type="ECO:0000313" key="1">
    <source>
        <dbReference type="EMBL" id="KAF4030730.1"/>
    </source>
</evidence>
<dbReference type="Proteomes" id="UP000602510">
    <property type="component" value="Unassembled WGS sequence"/>
</dbReference>
<keyword evidence="2" id="KW-1185">Reference proteome</keyword>
<protein>
    <submittedName>
        <fullName evidence="1">Uncharacterized protein</fullName>
    </submittedName>
</protein>
<evidence type="ECO:0000313" key="2">
    <source>
        <dbReference type="Proteomes" id="UP000602510"/>
    </source>
</evidence>
<gene>
    <name evidence="1" type="ORF">GN244_ATG17490</name>
</gene>
<name>A0A833SNA2_PHYIN</name>
<accession>A0A833SNA2</accession>
<dbReference type="EMBL" id="WSZM01000644">
    <property type="protein sequence ID" value="KAF4030730.1"/>
    <property type="molecule type" value="Genomic_DNA"/>
</dbReference>
<proteinExistence type="predicted"/>
<dbReference type="AlphaFoldDB" id="A0A833SNA2"/>
<reference evidence="1" key="1">
    <citation type="submission" date="2020-04" db="EMBL/GenBank/DDBJ databases">
        <title>Hybrid Assembly of Korean Phytophthora infestans isolates.</title>
        <authorList>
            <person name="Prokchorchik M."/>
            <person name="Lee Y."/>
            <person name="Seo J."/>
            <person name="Cho J.-H."/>
            <person name="Park Y.-E."/>
            <person name="Jang D.-C."/>
            <person name="Im J.-S."/>
            <person name="Choi J.-G."/>
            <person name="Park H.-J."/>
            <person name="Lee G.-B."/>
            <person name="Lee Y.-G."/>
            <person name="Hong S.-Y."/>
            <person name="Cho K."/>
            <person name="Sohn K.H."/>
        </authorList>
    </citation>
    <scope>NUCLEOTIDE SEQUENCE</scope>
    <source>
        <strain evidence="1">KR_1_A1</strain>
    </source>
</reference>